<sequence length="313" mass="34517">MPKRAAVDSDADHNKHTTLLSNNMQDEDQFQGPPIFSAALPPGTSKETTHSDGTTARRLHSFFYTDEFRYHFSDYIPSDTLLTMKFVCKGWLLLIDKYINQGTASGSILYHVGQEICCEGCEGGEDGTRAREHKDVTRVMFPLDLTRIGTNACHQAAILMVVDIPEGVEITGIGAFEECFSLTTVTFPSTLTYLGPSAFAKCSSLENVDLIHTNLKEICLGAFSDCSELKSMTIPSSLQRANGYVFTNCFKLVPPHINVAWDDEPGPADIPPPPPPVDTTHQVIAHLLSLQRSKSAAIRKDRCERLGLTYMDV</sequence>
<evidence type="ECO:0000313" key="1">
    <source>
        <dbReference type="EMBL" id="GMH91899.1"/>
    </source>
</evidence>
<reference evidence="2" key="1">
    <citation type="journal article" date="2023" name="Commun. Biol.">
        <title>Genome analysis of Parmales, the sister group of diatoms, reveals the evolutionary specialization of diatoms from phago-mixotrophs to photoautotrophs.</title>
        <authorList>
            <person name="Ban H."/>
            <person name="Sato S."/>
            <person name="Yoshikawa S."/>
            <person name="Yamada K."/>
            <person name="Nakamura Y."/>
            <person name="Ichinomiya M."/>
            <person name="Sato N."/>
            <person name="Blanc-Mathieu R."/>
            <person name="Endo H."/>
            <person name="Kuwata A."/>
            <person name="Ogata H."/>
        </authorList>
    </citation>
    <scope>NUCLEOTIDE SEQUENCE [LARGE SCALE GENOMIC DNA]</scope>
    <source>
        <strain evidence="2">NIES 3699</strain>
    </source>
</reference>
<dbReference type="EMBL" id="BRXX01000121">
    <property type="protein sequence ID" value="GMH91899.1"/>
    <property type="molecule type" value="Genomic_DNA"/>
</dbReference>
<dbReference type="PANTHER" id="PTHR45661:SF3">
    <property type="entry name" value="IG-LIKE DOMAIN-CONTAINING PROTEIN"/>
    <property type="match status" value="1"/>
</dbReference>
<dbReference type="SUPFAM" id="SSF52058">
    <property type="entry name" value="L domain-like"/>
    <property type="match status" value="1"/>
</dbReference>
<dbReference type="InterPro" id="IPR053139">
    <property type="entry name" value="Surface_bspA-like"/>
</dbReference>
<dbReference type="InterPro" id="IPR032675">
    <property type="entry name" value="LRR_dom_sf"/>
</dbReference>
<comment type="caution">
    <text evidence="1">The sequence shown here is derived from an EMBL/GenBank/DDBJ whole genome shotgun (WGS) entry which is preliminary data.</text>
</comment>
<proteinExistence type="predicted"/>
<accession>A0A9W7BR22</accession>
<dbReference type="AlphaFoldDB" id="A0A9W7BR22"/>
<dbReference type="InterPro" id="IPR026906">
    <property type="entry name" value="LRR_5"/>
</dbReference>
<dbReference type="Proteomes" id="UP001165160">
    <property type="component" value="Unassembled WGS sequence"/>
</dbReference>
<dbReference type="PANTHER" id="PTHR45661">
    <property type="entry name" value="SURFACE ANTIGEN"/>
    <property type="match status" value="1"/>
</dbReference>
<dbReference type="Gene3D" id="3.80.10.10">
    <property type="entry name" value="Ribonuclease Inhibitor"/>
    <property type="match status" value="1"/>
</dbReference>
<name>A0A9W7BR22_9STRA</name>
<gene>
    <name evidence="1" type="ORF">TrVE_jg12295</name>
</gene>
<dbReference type="Pfam" id="PF13306">
    <property type="entry name" value="LRR_5"/>
    <property type="match status" value="1"/>
</dbReference>
<keyword evidence="2" id="KW-1185">Reference proteome</keyword>
<protein>
    <submittedName>
        <fullName evidence="1">Uncharacterized protein</fullName>
    </submittedName>
</protein>
<organism evidence="1 2">
    <name type="scientific">Triparma verrucosa</name>
    <dbReference type="NCBI Taxonomy" id="1606542"/>
    <lineage>
        <taxon>Eukaryota</taxon>
        <taxon>Sar</taxon>
        <taxon>Stramenopiles</taxon>
        <taxon>Ochrophyta</taxon>
        <taxon>Bolidophyceae</taxon>
        <taxon>Parmales</taxon>
        <taxon>Triparmaceae</taxon>
        <taxon>Triparma</taxon>
    </lineage>
</organism>
<evidence type="ECO:0000313" key="2">
    <source>
        <dbReference type="Proteomes" id="UP001165160"/>
    </source>
</evidence>